<dbReference type="EMBL" id="CP026538">
    <property type="protein sequence ID" value="QAZ67621.1"/>
    <property type="molecule type" value="Genomic_DNA"/>
</dbReference>
<keyword evidence="2" id="KW-1185">Reference proteome</keyword>
<accession>A0A4P6HKD3</accession>
<dbReference type="Proteomes" id="UP000293296">
    <property type="component" value="Chromosome"/>
</dbReference>
<evidence type="ECO:0000313" key="2">
    <source>
        <dbReference type="Proteomes" id="UP000293296"/>
    </source>
</evidence>
<name>A0A4P6HKD3_9BACT</name>
<proteinExistence type="predicted"/>
<gene>
    <name evidence="1" type="ORF">C3Y92_10440</name>
</gene>
<protein>
    <submittedName>
        <fullName evidence="1">Uncharacterized protein</fullName>
    </submittedName>
</protein>
<evidence type="ECO:0000313" key="1">
    <source>
        <dbReference type="EMBL" id="QAZ67621.1"/>
    </source>
</evidence>
<dbReference type="AlphaFoldDB" id="A0A4P6HKD3"/>
<dbReference type="OrthoDB" id="5449112at2"/>
<organism evidence="1 2">
    <name type="scientific">Solidesulfovibrio carbinolicus</name>
    <dbReference type="NCBI Taxonomy" id="296842"/>
    <lineage>
        <taxon>Bacteria</taxon>
        <taxon>Pseudomonadati</taxon>
        <taxon>Thermodesulfobacteriota</taxon>
        <taxon>Desulfovibrionia</taxon>
        <taxon>Desulfovibrionales</taxon>
        <taxon>Desulfovibrionaceae</taxon>
        <taxon>Solidesulfovibrio</taxon>
    </lineage>
</organism>
<reference evidence="1 2" key="1">
    <citation type="submission" date="2018-02" db="EMBL/GenBank/DDBJ databases">
        <title>Genome sequence of Desulfovibrio carbinolicus DSM 3852.</title>
        <authorList>
            <person name="Wilbanks E."/>
            <person name="Skennerton C.T."/>
            <person name="Orphan V.J."/>
        </authorList>
    </citation>
    <scope>NUCLEOTIDE SEQUENCE [LARGE SCALE GENOMIC DNA]</scope>
    <source>
        <strain evidence="1 2">DSM 3852</strain>
    </source>
</reference>
<sequence>MVFMTDASGNAVMLLHFPCLTPAVSIDGAPGVRFLDPGLGEPGAPELLRPADLPLSQEELAGFLREFDRLRRETRNPKDLALLAGAGGGHFFSETSFAVREALEDQLNPGRVALRRAKQAQLALCLAAMIEHSVLELAEAGSLDEDFRKDLAESLGIEDGDDDDDTAMVLAAAFSSDGGLPTPATLADEFRPPWRQLLSPFWAIAPVETGIFIDDPEIAAALQDADLGFDDIAPEAFPALFPGGAPDAPLIAARPAGYRLAGRTRPDPEAPWLDATRLVVAVKP</sequence>
<dbReference type="KEGG" id="dcb:C3Y92_10440"/>